<keyword evidence="9 10" id="KW-0961">Cell wall biogenesis/degradation</keyword>
<sequence length="415" mass="43095">MSLVVMATGGTGGHIYPAVATARELMERGHEAALLGQRGGMEEGIAGREGLPFYGVDAGKLARSGQGRPDPRELWRAAQGVAQARRTLARLKPDAVVGYGGFASLPGVLAAQSLGIPTVLHEQNARLGLTQRLAAGRARAVGTAYDTVLGLSPEKATLVGMPVREARMDRRAALAALGLRDGPFTVLVMGGSQGSLFLNETVPGVLGELFGEAGELPPSRGSGGLPVFDYDLSVSGGRRGASAQRGAGERGRAVQVIHSTGPRWLEQVKPAVQPWPWYHVSAYLDAVAAWSVADLAITRAGTGTLAEAAFHGVPLIMVPLPESAENHQLHNAQAVEAAGAGRVLEQRDAAPGLGALVLECAAPGEHAALREAARRRARPGAAARFADLIEVQLRRGASLPAAESHPSGPHPSSHD</sequence>
<keyword evidence="3 10" id="KW-0328">Glycosyltransferase</keyword>
<keyword evidence="1 10" id="KW-1003">Cell membrane</keyword>
<evidence type="ECO:0000256" key="3">
    <source>
        <dbReference type="ARBA" id="ARBA00022676"/>
    </source>
</evidence>
<dbReference type="Pfam" id="PF04101">
    <property type="entry name" value="Glyco_tran_28_C"/>
    <property type="match status" value="1"/>
</dbReference>
<evidence type="ECO:0000259" key="13">
    <source>
        <dbReference type="Pfam" id="PF04101"/>
    </source>
</evidence>
<dbReference type="GO" id="GO:0050511">
    <property type="term" value="F:undecaprenyldiphospho-muramoylpentapeptide beta-N-acetylglucosaminyltransferase activity"/>
    <property type="evidence" value="ECO:0007669"/>
    <property type="project" value="UniProtKB-UniRule"/>
</dbReference>
<feature type="binding site" evidence="10">
    <location>
        <position position="124"/>
    </location>
    <ligand>
        <name>UDP-N-acetyl-alpha-D-glucosamine</name>
        <dbReference type="ChEBI" id="CHEBI:57705"/>
    </ligand>
</feature>
<evidence type="ECO:0000313" key="15">
    <source>
        <dbReference type="Proteomes" id="UP000199223"/>
    </source>
</evidence>
<keyword evidence="15" id="KW-1185">Reference proteome</keyword>
<dbReference type="UniPathway" id="UPA00219"/>
<dbReference type="NCBIfam" id="TIGR01133">
    <property type="entry name" value="murG"/>
    <property type="match status" value="1"/>
</dbReference>
<dbReference type="Gene3D" id="3.40.50.2000">
    <property type="entry name" value="Glycogen Phosphorylase B"/>
    <property type="match status" value="3"/>
</dbReference>
<dbReference type="Proteomes" id="UP000199223">
    <property type="component" value="Unassembled WGS sequence"/>
</dbReference>
<keyword evidence="8 10" id="KW-0131">Cell cycle</keyword>
<dbReference type="EMBL" id="FNZA01000015">
    <property type="protein sequence ID" value="SEJ71097.1"/>
    <property type="molecule type" value="Genomic_DNA"/>
</dbReference>
<feature type="binding site" evidence="10">
    <location>
        <position position="192"/>
    </location>
    <ligand>
        <name>UDP-N-acetyl-alpha-D-glucosamine</name>
        <dbReference type="ChEBI" id="CHEBI:57705"/>
    </ligand>
</feature>
<protein>
    <recommendedName>
        <fullName evidence="10">UDP-N-acetylglucosamine--N-acetylmuramyl-(pentapeptide) pyrophosphoryl-undecaprenol N-acetylglucosamine transferase</fullName>
        <ecNumber evidence="10">2.4.1.227</ecNumber>
    </recommendedName>
    <alternativeName>
        <fullName evidence="10">Undecaprenyl-PP-MurNAc-pentapeptide-UDPGlcNAc GlcNAc transferase</fullName>
    </alternativeName>
</protein>
<evidence type="ECO:0000256" key="2">
    <source>
        <dbReference type="ARBA" id="ARBA00022618"/>
    </source>
</evidence>
<evidence type="ECO:0000256" key="9">
    <source>
        <dbReference type="ARBA" id="ARBA00023316"/>
    </source>
</evidence>
<organism evidence="14 15">
    <name type="scientific">Deinococcus reticulitermitis</name>
    <dbReference type="NCBI Taxonomy" id="856736"/>
    <lineage>
        <taxon>Bacteria</taxon>
        <taxon>Thermotogati</taxon>
        <taxon>Deinococcota</taxon>
        <taxon>Deinococci</taxon>
        <taxon>Deinococcales</taxon>
        <taxon>Deinococcaceae</taxon>
        <taxon>Deinococcus</taxon>
    </lineage>
</organism>
<evidence type="ECO:0000259" key="12">
    <source>
        <dbReference type="Pfam" id="PF03033"/>
    </source>
</evidence>
<feature type="binding site" evidence="10">
    <location>
        <position position="328"/>
    </location>
    <ligand>
        <name>UDP-N-acetyl-alpha-D-glucosamine</name>
        <dbReference type="ChEBI" id="CHEBI:57705"/>
    </ligand>
</feature>
<keyword evidence="6 10" id="KW-0573">Peptidoglycan synthesis</keyword>
<dbReference type="GO" id="GO:0005886">
    <property type="term" value="C:plasma membrane"/>
    <property type="evidence" value="ECO:0007669"/>
    <property type="project" value="UniProtKB-SubCell"/>
</dbReference>
<dbReference type="InterPro" id="IPR006009">
    <property type="entry name" value="GlcNAc_MurG"/>
</dbReference>
<dbReference type="SUPFAM" id="SSF53756">
    <property type="entry name" value="UDP-Glycosyltransferase/glycogen phosphorylase"/>
    <property type="match status" value="2"/>
</dbReference>
<evidence type="ECO:0000256" key="8">
    <source>
        <dbReference type="ARBA" id="ARBA00023306"/>
    </source>
</evidence>
<dbReference type="InterPro" id="IPR007235">
    <property type="entry name" value="Glyco_trans_28_C"/>
</dbReference>
<feature type="binding site" evidence="10">
    <location>
        <position position="164"/>
    </location>
    <ligand>
        <name>UDP-N-acetyl-alpha-D-glucosamine</name>
        <dbReference type="ChEBI" id="CHEBI:57705"/>
    </ligand>
</feature>
<dbReference type="STRING" id="856736.SAMN04488058_11543"/>
<dbReference type="GO" id="GO:0051301">
    <property type="term" value="P:cell division"/>
    <property type="evidence" value="ECO:0007669"/>
    <property type="project" value="UniProtKB-KW"/>
</dbReference>
<dbReference type="AlphaFoldDB" id="A0A1H7B4B7"/>
<evidence type="ECO:0000256" key="10">
    <source>
        <dbReference type="HAMAP-Rule" id="MF_00033"/>
    </source>
</evidence>
<dbReference type="PANTHER" id="PTHR21015">
    <property type="entry name" value="UDP-N-ACETYLGLUCOSAMINE--N-ACETYLMURAMYL-(PENTAPEPTIDE) PYROPHOSPHORYL-UNDECAPRENOL N-ACETYLGLUCOSAMINE TRANSFERASE 1"/>
    <property type="match status" value="1"/>
</dbReference>
<dbReference type="CDD" id="cd03785">
    <property type="entry name" value="GT28_MurG"/>
    <property type="match status" value="1"/>
</dbReference>
<proteinExistence type="inferred from homology"/>
<keyword evidence="4 10" id="KW-0808">Transferase</keyword>
<evidence type="ECO:0000256" key="11">
    <source>
        <dbReference type="SAM" id="MobiDB-lite"/>
    </source>
</evidence>
<keyword evidence="5 10" id="KW-0133">Cell shape</keyword>
<keyword evidence="7 10" id="KW-0472">Membrane</keyword>
<feature type="binding site" evidence="10">
    <location>
        <begin position="11"/>
        <end position="13"/>
    </location>
    <ligand>
        <name>UDP-N-acetyl-alpha-D-glucosamine</name>
        <dbReference type="ChEBI" id="CHEBI:57705"/>
    </ligand>
</feature>
<comment type="caution">
    <text evidence="10">Lacks conserved residue(s) required for the propagation of feature annotation.</text>
</comment>
<feature type="region of interest" description="Disordered" evidence="11">
    <location>
        <begin position="396"/>
        <end position="415"/>
    </location>
</feature>
<evidence type="ECO:0000256" key="5">
    <source>
        <dbReference type="ARBA" id="ARBA00022960"/>
    </source>
</evidence>
<dbReference type="InterPro" id="IPR004276">
    <property type="entry name" value="GlycoTrans_28_N"/>
</dbReference>
<accession>A0A1H7B4B7</accession>
<name>A0A1H7B4B7_9DEIO</name>
<keyword evidence="2 10" id="KW-0132">Cell division</keyword>
<dbReference type="GO" id="GO:0008360">
    <property type="term" value="P:regulation of cell shape"/>
    <property type="evidence" value="ECO:0007669"/>
    <property type="project" value="UniProtKB-KW"/>
</dbReference>
<evidence type="ECO:0000313" key="14">
    <source>
        <dbReference type="EMBL" id="SEJ71097.1"/>
    </source>
</evidence>
<dbReference type="EC" id="2.4.1.227" evidence="10"/>
<dbReference type="GO" id="GO:0009252">
    <property type="term" value="P:peptidoglycan biosynthetic process"/>
    <property type="evidence" value="ECO:0007669"/>
    <property type="project" value="UniProtKB-UniRule"/>
</dbReference>
<comment type="pathway">
    <text evidence="10">Cell wall biogenesis; peptidoglycan biosynthesis.</text>
</comment>
<evidence type="ECO:0000256" key="7">
    <source>
        <dbReference type="ARBA" id="ARBA00023136"/>
    </source>
</evidence>
<dbReference type="OrthoDB" id="9808936at2"/>
<comment type="catalytic activity">
    <reaction evidence="10">
        <text>di-trans,octa-cis-undecaprenyl diphospho-N-acetyl-alpha-D-muramoyl-L-alanyl-D-glutamyl-meso-2,6-diaminopimeloyl-D-alanyl-D-alanine + UDP-N-acetyl-alpha-D-glucosamine = di-trans,octa-cis-undecaprenyl diphospho-[N-acetyl-alpha-D-glucosaminyl-(1-&gt;4)]-N-acetyl-alpha-D-muramoyl-L-alanyl-D-glutamyl-meso-2,6-diaminopimeloyl-D-alanyl-D-alanine + UDP + H(+)</text>
        <dbReference type="Rhea" id="RHEA:31227"/>
        <dbReference type="ChEBI" id="CHEBI:15378"/>
        <dbReference type="ChEBI" id="CHEBI:57705"/>
        <dbReference type="ChEBI" id="CHEBI:58223"/>
        <dbReference type="ChEBI" id="CHEBI:61387"/>
        <dbReference type="ChEBI" id="CHEBI:61388"/>
        <dbReference type="EC" id="2.4.1.227"/>
    </reaction>
</comment>
<comment type="function">
    <text evidence="10">Cell wall formation. Catalyzes the transfer of a GlcNAc subunit on undecaprenyl-pyrophosphoryl-MurNAc-pentapeptide (lipid intermediate I) to form undecaprenyl-pyrophosphoryl-MurNAc-(pentapeptide)GlcNAc (lipid intermediate II).</text>
</comment>
<feature type="domain" description="Glycosyltransferase family 28 N-terminal" evidence="12">
    <location>
        <begin position="4"/>
        <end position="142"/>
    </location>
</feature>
<dbReference type="Pfam" id="PF03033">
    <property type="entry name" value="Glyco_transf_28"/>
    <property type="match status" value="1"/>
</dbReference>
<feature type="compositionally biased region" description="Low complexity" evidence="11">
    <location>
        <begin position="404"/>
        <end position="415"/>
    </location>
</feature>
<comment type="similarity">
    <text evidence="10">Belongs to the glycosyltransferase 28 family. MurG subfamily.</text>
</comment>
<evidence type="ECO:0000256" key="4">
    <source>
        <dbReference type="ARBA" id="ARBA00022679"/>
    </source>
</evidence>
<reference evidence="15" key="1">
    <citation type="submission" date="2016-10" db="EMBL/GenBank/DDBJ databases">
        <authorList>
            <person name="Varghese N."/>
            <person name="Submissions S."/>
        </authorList>
    </citation>
    <scope>NUCLEOTIDE SEQUENCE [LARGE SCALE GENOMIC DNA]</scope>
    <source>
        <strain evidence="15">CGMCC 1.10218</strain>
    </source>
</reference>
<dbReference type="RefSeq" id="WP_092265196.1">
    <property type="nucleotide sequence ID" value="NZ_FNZA01000015.1"/>
</dbReference>
<comment type="subcellular location">
    <subcellularLocation>
        <location evidence="10">Cell membrane</location>
        <topology evidence="10">Peripheral membrane protein</topology>
        <orientation evidence="10">Cytoplasmic side</orientation>
    </subcellularLocation>
</comment>
<dbReference type="GO" id="GO:0051991">
    <property type="term" value="F:UDP-N-acetyl-D-glucosamine:N-acetylmuramoyl-L-alanyl-D-glutamyl-meso-2,6-diaminopimelyl-D-alanyl-D-alanine-diphosphoundecaprenol 4-beta-N-acetylglucosaminlytransferase activity"/>
    <property type="evidence" value="ECO:0007669"/>
    <property type="project" value="RHEA"/>
</dbReference>
<gene>
    <name evidence="10" type="primary">murG</name>
    <name evidence="14" type="ORF">SAMN04488058_11543</name>
</gene>
<feature type="domain" description="Glycosyl transferase family 28 C-terminal" evidence="13">
    <location>
        <begin position="185"/>
        <end position="373"/>
    </location>
</feature>
<dbReference type="GO" id="GO:0071555">
    <property type="term" value="P:cell wall organization"/>
    <property type="evidence" value="ECO:0007669"/>
    <property type="project" value="UniProtKB-KW"/>
</dbReference>
<dbReference type="PANTHER" id="PTHR21015:SF22">
    <property type="entry name" value="GLYCOSYLTRANSFERASE"/>
    <property type="match status" value="1"/>
</dbReference>
<evidence type="ECO:0000256" key="6">
    <source>
        <dbReference type="ARBA" id="ARBA00022984"/>
    </source>
</evidence>
<evidence type="ECO:0000256" key="1">
    <source>
        <dbReference type="ARBA" id="ARBA00022475"/>
    </source>
</evidence>
<dbReference type="HAMAP" id="MF_00033">
    <property type="entry name" value="MurG"/>
    <property type="match status" value="1"/>
</dbReference>
<dbReference type="GO" id="GO:0005975">
    <property type="term" value="P:carbohydrate metabolic process"/>
    <property type="evidence" value="ECO:0007669"/>
    <property type="project" value="InterPro"/>
</dbReference>